<reference evidence="1 2" key="1">
    <citation type="journal article" date="2011" name="J. Bacteriol.">
        <title>Draft genome sequence of the anoxygenic filamentous phototrophic bacterium Oscillochloris trichoides subsp. DG-6.</title>
        <authorList>
            <person name="Kuznetsov B.B."/>
            <person name="Ivanovsky R.N."/>
            <person name="Keppen O.I."/>
            <person name="Sukhacheva M.V."/>
            <person name="Bumazhkin B.K."/>
            <person name="Patutina E.O."/>
            <person name="Beletsky A.V."/>
            <person name="Mardanov A.V."/>
            <person name="Baslerov R.V."/>
            <person name="Panteleeva A.N."/>
            <person name="Kolganova T.V."/>
            <person name="Ravin N.V."/>
            <person name="Skryabin K.G."/>
        </authorList>
    </citation>
    <scope>NUCLEOTIDE SEQUENCE [LARGE SCALE GENOMIC DNA]</scope>
    <source>
        <strain evidence="1 2">DG-6</strain>
    </source>
</reference>
<dbReference type="AlphaFoldDB" id="E1IAU2"/>
<protein>
    <submittedName>
        <fullName evidence="1">Uncharacterized protein</fullName>
    </submittedName>
</protein>
<dbReference type="EMBL" id="ADVR01000007">
    <property type="protein sequence ID" value="EFO81698.1"/>
    <property type="molecule type" value="Genomic_DNA"/>
</dbReference>
<dbReference type="STRING" id="765420.OSCT_0443"/>
<sequence>MDAKLIVFGETSLDKLLQWLRSSGEPKDIREVLIQYLQILSKSVTEDSE</sequence>
<dbReference type="Proteomes" id="UP000054010">
    <property type="component" value="Unassembled WGS sequence"/>
</dbReference>
<dbReference type="HOGENOM" id="CLU_214971_0_0_0"/>
<evidence type="ECO:0000313" key="2">
    <source>
        <dbReference type="Proteomes" id="UP000054010"/>
    </source>
</evidence>
<accession>E1IAU2</accession>
<comment type="caution">
    <text evidence="1">The sequence shown here is derived from an EMBL/GenBank/DDBJ whole genome shotgun (WGS) entry which is preliminary data.</text>
</comment>
<proteinExistence type="predicted"/>
<keyword evidence="2" id="KW-1185">Reference proteome</keyword>
<organism evidence="1 2">
    <name type="scientific">Oscillochloris trichoides DG-6</name>
    <dbReference type="NCBI Taxonomy" id="765420"/>
    <lineage>
        <taxon>Bacteria</taxon>
        <taxon>Bacillati</taxon>
        <taxon>Chloroflexota</taxon>
        <taxon>Chloroflexia</taxon>
        <taxon>Chloroflexales</taxon>
        <taxon>Chloroflexineae</taxon>
        <taxon>Oscillochloridaceae</taxon>
        <taxon>Oscillochloris</taxon>
    </lineage>
</organism>
<gene>
    <name evidence="1" type="ORF">OSCT_0443</name>
</gene>
<name>E1IAU2_9CHLR</name>
<evidence type="ECO:0000313" key="1">
    <source>
        <dbReference type="EMBL" id="EFO81698.1"/>
    </source>
</evidence>